<dbReference type="SUPFAM" id="SSF51735">
    <property type="entry name" value="NAD(P)-binding Rossmann-fold domains"/>
    <property type="match status" value="1"/>
</dbReference>
<feature type="transmembrane region" description="Helical" evidence="4">
    <location>
        <begin position="12"/>
        <end position="34"/>
    </location>
</feature>
<name>A0A383AS89_9ZZZZ</name>
<dbReference type="Pfam" id="PF13561">
    <property type="entry name" value="adh_short_C2"/>
    <property type="match status" value="1"/>
</dbReference>
<dbReference type="PROSITE" id="PS00061">
    <property type="entry name" value="ADH_SHORT"/>
    <property type="match status" value="1"/>
</dbReference>
<dbReference type="InterPro" id="IPR002347">
    <property type="entry name" value="SDR_fam"/>
</dbReference>
<dbReference type="CDD" id="cd05233">
    <property type="entry name" value="SDR_c"/>
    <property type="match status" value="1"/>
</dbReference>
<dbReference type="InterPro" id="IPR052178">
    <property type="entry name" value="Sec_Metab_Biosynth_SDR"/>
</dbReference>
<keyword evidence="3" id="KW-0560">Oxidoreductase</keyword>
<keyword evidence="4" id="KW-1133">Transmembrane helix</keyword>
<evidence type="ECO:0000256" key="3">
    <source>
        <dbReference type="ARBA" id="ARBA00023002"/>
    </source>
</evidence>
<dbReference type="PRINTS" id="PR00081">
    <property type="entry name" value="GDHRDH"/>
</dbReference>
<comment type="similarity">
    <text evidence="1">Belongs to the short-chain dehydrogenases/reductases (SDR) family.</text>
</comment>
<protein>
    <recommendedName>
        <fullName evidence="6">Short-chain dehydrogenase</fullName>
    </recommendedName>
</protein>
<dbReference type="PANTHER" id="PTHR43618:SF8">
    <property type="entry name" value="7ALPHA-HYDROXYSTEROID DEHYDROGENASE"/>
    <property type="match status" value="1"/>
</dbReference>
<dbReference type="PANTHER" id="PTHR43618">
    <property type="entry name" value="7-ALPHA-HYDROXYSTEROID DEHYDROGENASE"/>
    <property type="match status" value="1"/>
</dbReference>
<evidence type="ECO:0008006" key="6">
    <source>
        <dbReference type="Google" id="ProtNLM"/>
    </source>
</evidence>
<dbReference type="Gene3D" id="3.40.50.720">
    <property type="entry name" value="NAD(P)-binding Rossmann-like Domain"/>
    <property type="match status" value="1"/>
</dbReference>
<dbReference type="PRINTS" id="PR00080">
    <property type="entry name" value="SDRFAMILY"/>
</dbReference>
<keyword evidence="2" id="KW-0521">NADP</keyword>
<feature type="non-terminal residue" evidence="5">
    <location>
        <position position="1"/>
    </location>
</feature>
<proteinExistence type="inferred from homology"/>
<evidence type="ECO:0000313" key="5">
    <source>
        <dbReference type="EMBL" id="SVE10687.1"/>
    </source>
</evidence>
<reference evidence="5" key="1">
    <citation type="submission" date="2018-05" db="EMBL/GenBank/DDBJ databases">
        <authorList>
            <person name="Lanie J.A."/>
            <person name="Ng W.-L."/>
            <person name="Kazmierczak K.M."/>
            <person name="Andrzejewski T.M."/>
            <person name="Davidsen T.M."/>
            <person name="Wayne K.J."/>
            <person name="Tettelin H."/>
            <person name="Glass J.I."/>
            <person name="Rusch D."/>
            <person name="Podicherti R."/>
            <person name="Tsui H.-C.T."/>
            <person name="Winkler M.E."/>
        </authorList>
    </citation>
    <scope>NUCLEOTIDE SEQUENCE</scope>
</reference>
<evidence type="ECO:0000256" key="4">
    <source>
        <dbReference type="SAM" id="Phobius"/>
    </source>
</evidence>
<gene>
    <name evidence="5" type="ORF">METZ01_LOCUS463541</name>
</gene>
<sequence length="124" mass="13573">KRLIEKKLPGRMINISSMAAFNTTAFSAASLYSITKASIIRLTEALATEWARYNINVNCIAPGCFSSEMLDGMIERIGDISQGFPRKRICDPAQMDSTLLFLVSPSSECVTGTFIKIDDGQGSR</sequence>
<accession>A0A383AS89</accession>
<evidence type="ECO:0000256" key="2">
    <source>
        <dbReference type="ARBA" id="ARBA00022857"/>
    </source>
</evidence>
<organism evidence="5">
    <name type="scientific">marine metagenome</name>
    <dbReference type="NCBI Taxonomy" id="408172"/>
    <lineage>
        <taxon>unclassified sequences</taxon>
        <taxon>metagenomes</taxon>
        <taxon>ecological metagenomes</taxon>
    </lineage>
</organism>
<dbReference type="EMBL" id="UINC01194549">
    <property type="protein sequence ID" value="SVE10687.1"/>
    <property type="molecule type" value="Genomic_DNA"/>
</dbReference>
<keyword evidence="4" id="KW-0472">Membrane</keyword>
<dbReference type="InterPro" id="IPR020904">
    <property type="entry name" value="Sc_DH/Rdtase_CS"/>
</dbReference>
<evidence type="ECO:0000256" key="1">
    <source>
        <dbReference type="ARBA" id="ARBA00006484"/>
    </source>
</evidence>
<keyword evidence="4" id="KW-0812">Transmembrane</keyword>
<dbReference type="InterPro" id="IPR036291">
    <property type="entry name" value="NAD(P)-bd_dom_sf"/>
</dbReference>
<dbReference type="GO" id="GO:0016491">
    <property type="term" value="F:oxidoreductase activity"/>
    <property type="evidence" value="ECO:0007669"/>
    <property type="project" value="UniProtKB-KW"/>
</dbReference>
<dbReference type="AlphaFoldDB" id="A0A383AS89"/>